<organism evidence="5">
    <name type="scientific">Anisakis simplex</name>
    <name type="common">Herring worm</name>
    <dbReference type="NCBI Taxonomy" id="6269"/>
    <lineage>
        <taxon>Eukaryota</taxon>
        <taxon>Metazoa</taxon>
        <taxon>Ecdysozoa</taxon>
        <taxon>Nematoda</taxon>
        <taxon>Chromadorea</taxon>
        <taxon>Rhabditida</taxon>
        <taxon>Spirurina</taxon>
        <taxon>Ascaridomorpha</taxon>
        <taxon>Ascaridoidea</taxon>
        <taxon>Anisakidae</taxon>
        <taxon>Anisakis</taxon>
        <taxon>Anisakis simplex complex</taxon>
    </lineage>
</organism>
<dbReference type="OrthoDB" id="1562405at2759"/>
<accession>A0A0M3KAY9</accession>
<dbReference type="InterPro" id="IPR019441">
    <property type="entry name" value="FMP27/BLTP2/Hobbit_GFWDK_RBG"/>
</dbReference>
<dbReference type="PANTHER" id="PTHR15678">
    <property type="entry name" value="ANTIGEN MLAA-22-RELATED"/>
    <property type="match status" value="1"/>
</dbReference>
<evidence type="ECO:0000313" key="4">
    <source>
        <dbReference type="Proteomes" id="UP000267096"/>
    </source>
</evidence>
<dbReference type="AlphaFoldDB" id="A0A0M3KAY9"/>
<dbReference type="WBParaSite" id="ASIM_0001813501-mRNA-1">
    <property type="protein sequence ID" value="ASIM_0001813501-mRNA-1"/>
    <property type="gene ID" value="ASIM_0001813501"/>
</dbReference>
<dbReference type="Proteomes" id="UP000267096">
    <property type="component" value="Unassembled WGS sequence"/>
</dbReference>
<evidence type="ECO:0000259" key="2">
    <source>
        <dbReference type="SMART" id="SM01214"/>
    </source>
</evidence>
<protein>
    <submittedName>
        <fullName evidence="5">UPF0378 protein KIAA0100 (inferred by orthology to a human protein)</fullName>
    </submittedName>
</protein>
<dbReference type="Pfam" id="PF10344">
    <property type="entry name" value="Hobbit"/>
    <property type="match status" value="1"/>
</dbReference>
<dbReference type="SMART" id="SM01214">
    <property type="entry name" value="Fmp27_GFWDK"/>
    <property type="match status" value="1"/>
</dbReference>
<reference evidence="3 4" key="2">
    <citation type="submission" date="2018-11" db="EMBL/GenBank/DDBJ databases">
        <authorList>
            <consortium name="Pathogen Informatics"/>
        </authorList>
    </citation>
    <scope>NUCLEOTIDE SEQUENCE [LARGE SCALE GENOMIC DNA]</scope>
</reference>
<dbReference type="InterPro" id="IPR045167">
    <property type="entry name" value="Hobbit"/>
</dbReference>
<dbReference type="EMBL" id="UYRR01034245">
    <property type="protein sequence ID" value="VDK60648.1"/>
    <property type="molecule type" value="Genomic_DNA"/>
</dbReference>
<name>A0A0M3KAY9_ANISI</name>
<feature type="domain" description="FMP27/BLTP2/Hobbit GFWDK motif-containing RBG unit" evidence="2">
    <location>
        <begin position="377"/>
        <end position="486"/>
    </location>
</feature>
<gene>
    <name evidence="3" type="ORF">ASIM_LOCUS17537</name>
</gene>
<keyword evidence="1" id="KW-1133">Transmembrane helix</keyword>
<evidence type="ECO:0000256" key="1">
    <source>
        <dbReference type="SAM" id="Phobius"/>
    </source>
</evidence>
<dbReference type="PANTHER" id="PTHR15678:SF6">
    <property type="entry name" value="BRIDGE-LIKE LIPID TRANSFER PROTEIN FAMILY MEMBER 2"/>
    <property type="match status" value="1"/>
</dbReference>
<evidence type="ECO:0000313" key="3">
    <source>
        <dbReference type="EMBL" id="VDK60648.1"/>
    </source>
</evidence>
<proteinExistence type="predicted"/>
<reference evidence="5" key="1">
    <citation type="submission" date="2017-02" db="UniProtKB">
        <authorList>
            <consortium name="WormBaseParasite"/>
        </authorList>
    </citation>
    <scope>IDENTIFICATION</scope>
</reference>
<feature type="transmembrane region" description="Helical" evidence="1">
    <location>
        <begin position="26"/>
        <end position="47"/>
    </location>
</feature>
<keyword evidence="1" id="KW-0472">Membrane</keyword>
<sequence>MITEHVCGEGGCLKARTSVTSNTLNLVVLAYAPVALVWDPVVHIVLLETYRSAMKIRSDFFTKRLNRESSEPMSASPSSSRVFTFVIDTSYPVKLQFRLPREHIMCWEVPSLHIERDENITYKMPTFIARMDTHPILTLEKFSVQRRAIDARMDLGRAEFKNLMNRTNKVWCWAADSFALLFPYGYNFASAFDELINAWKWIKLVHDLKQKPFTVDSPLPSDLSFSIKHASFQMNDDPFEVQLQSNYELMVDEVYECERRRRMLDQKLEQLRKQHPLLTQSKCDELHRSLLKKNSEIYVERSKKTPQARTHLVIWTITNLEIHAYADRSLHGKENAVNLLRKFNPEAPYPSEGMDFSTLWARAVELDFNEWRIQFRDYPLPYQMMRDGHFWGHLVGAEHLAGWFLFLFCFESSMEFPWGEYTVDRNMCPLKYYYDLECEIADLNATYGPCWEPCLSMISLCWNNVSAPSRLVIRLKFIIVIGIVSI</sequence>
<keyword evidence="1" id="KW-0812">Transmembrane</keyword>
<evidence type="ECO:0000313" key="5">
    <source>
        <dbReference type="WBParaSite" id="ASIM_0001813501-mRNA-1"/>
    </source>
</evidence>
<keyword evidence="4" id="KW-1185">Reference proteome</keyword>